<reference evidence="1" key="1">
    <citation type="submission" date="2022-04" db="EMBL/GenBank/DDBJ databases">
        <title>Genome of the entomopathogenic fungus Entomophthora muscae.</title>
        <authorList>
            <person name="Elya C."/>
            <person name="Lovett B.R."/>
            <person name="Lee E."/>
            <person name="Macias A.M."/>
            <person name="Hajek A.E."/>
            <person name="De Bivort B.L."/>
            <person name="Kasson M.T."/>
            <person name="De Fine Licht H.H."/>
            <person name="Stajich J.E."/>
        </authorList>
    </citation>
    <scope>NUCLEOTIDE SEQUENCE</scope>
    <source>
        <strain evidence="1">Berkeley</strain>
    </source>
</reference>
<proteinExistence type="predicted"/>
<dbReference type="EMBL" id="QTSX02005852">
    <property type="protein sequence ID" value="KAJ9056907.1"/>
    <property type="molecule type" value="Genomic_DNA"/>
</dbReference>
<evidence type="ECO:0000313" key="1">
    <source>
        <dbReference type="EMBL" id="KAJ9056907.1"/>
    </source>
</evidence>
<protein>
    <submittedName>
        <fullName evidence="1">Uncharacterized protein</fullName>
    </submittedName>
</protein>
<sequence length="103" mass="11180">MTVVQSQSINSKSHHSPLRSSSPDFYHSYKSNDDHTWLALNGVQVLEPVLESEDDVLAIPEASGAAQDREGERKAQQEENCCCASEARFAASTLSCSVSPALQ</sequence>
<comment type="caution">
    <text evidence="1">The sequence shown here is derived from an EMBL/GenBank/DDBJ whole genome shotgun (WGS) entry which is preliminary data.</text>
</comment>
<dbReference type="Proteomes" id="UP001165960">
    <property type="component" value="Unassembled WGS sequence"/>
</dbReference>
<accession>A0ACC2S3M2</accession>
<evidence type="ECO:0000313" key="2">
    <source>
        <dbReference type="Proteomes" id="UP001165960"/>
    </source>
</evidence>
<gene>
    <name evidence="1" type="ORF">DSO57_1027833</name>
</gene>
<organism evidence="1 2">
    <name type="scientific">Entomophthora muscae</name>
    <dbReference type="NCBI Taxonomy" id="34485"/>
    <lineage>
        <taxon>Eukaryota</taxon>
        <taxon>Fungi</taxon>
        <taxon>Fungi incertae sedis</taxon>
        <taxon>Zoopagomycota</taxon>
        <taxon>Entomophthoromycotina</taxon>
        <taxon>Entomophthoromycetes</taxon>
        <taxon>Entomophthorales</taxon>
        <taxon>Entomophthoraceae</taxon>
        <taxon>Entomophthora</taxon>
    </lineage>
</organism>
<name>A0ACC2S3M2_9FUNG</name>
<keyword evidence="2" id="KW-1185">Reference proteome</keyword>